<evidence type="ECO:0000256" key="3">
    <source>
        <dbReference type="ARBA" id="ARBA00022553"/>
    </source>
</evidence>
<dbReference type="EMBL" id="JAFLQZ010000011">
    <property type="protein sequence ID" value="MBO0359413.1"/>
    <property type="molecule type" value="Genomic_DNA"/>
</dbReference>
<evidence type="ECO:0000256" key="1">
    <source>
        <dbReference type="ARBA" id="ARBA00000085"/>
    </source>
</evidence>
<keyword evidence="6" id="KW-0902">Two-component regulatory system</keyword>
<evidence type="ECO:0000313" key="10">
    <source>
        <dbReference type="Proteomes" id="UP000664144"/>
    </source>
</evidence>
<dbReference type="InterPro" id="IPR004358">
    <property type="entry name" value="Sig_transdc_His_kin-like_C"/>
</dbReference>
<feature type="transmembrane region" description="Helical" evidence="7">
    <location>
        <begin position="7"/>
        <end position="28"/>
    </location>
</feature>
<dbReference type="InterPro" id="IPR003661">
    <property type="entry name" value="HisK_dim/P_dom"/>
</dbReference>
<evidence type="ECO:0000256" key="4">
    <source>
        <dbReference type="ARBA" id="ARBA00022679"/>
    </source>
</evidence>
<evidence type="ECO:0000259" key="8">
    <source>
        <dbReference type="PROSITE" id="PS50109"/>
    </source>
</evidence>
<keyword evidence="4" id="KW-0808">Transferase</keyword>
<dbReference type="Gene3D" id="3.30.565.10">
    <property type="entry name" value="Histidine kinase-like ATPase, C-terminal domain"/>
    <property type="match status" value="1"/>
</dbReference>
<gene>
    <name evidence="9" type="ORF">J0X19_15725</name>
</gene>
<feature type="domain" description="Histidine kinase" evidence="8">
    <location>
        <begin position="246"/>
        <end position="462"/>
    </location>
</feature>
<evidence type="ECO:0000256" key="7">
    <source>
        <dbReference type="SAM" id="Phobius"/>
    </source>
</evidence>
<dbReference type="SUPFAM" id="SSF47384">
    <property type="entry name" value="Homodimeric domain of signal transducing histidine kinase"/>
    <property type="match status" value="1"/>
</dbReference>
<dbReference type="SMART" id="SM00388">
    <property type="entry name" value="HisKA"/>
    <property type="match status" value="1"/>
</dbReference>
<dbReference type="SMART" id="SM00387">
    <property type="entry name" value="HATPase_c"/>
    <property type="match status" value="1"/>
</dbReference>
<dbReference type="CDD" id="cd00075">
    <property type="entry name" value="HATPase"/>
    <property type="match status" value="1"/>
</dbReference>
<comment type="caution">
    <text evidence="9">The sequence shown here is derived from an EMBL/GenBank/DDBJ whole genome shotgun (WGS) entry which is preliminary data.</text>
</comment>
<dbReference type="Pfam" id="PF00512">
    <property type="entry name" value="HisKA"/>
    <property type="match status" value="1"/>
</dbReference>
<dbReference type="Proteomes" id="UP000664144">
    <property type="component" value="Unassembled WGS sequence"/>
</dbReference>
<dbReference type="FunFam" id="3.30.565.10:FF:000006">
    <property type="entry name" value="Sensor histidine kinase WalK"/>
    <property type="match status" value="1"/>
</dbReference>
<keyword evidence="10" id="KW-1185">Reference proteome</keyword>
<feature type="transmembrane region" description="Helical" evidence="7">
    <location>
        <begin position="208"/>
        <end position="231"/>
    </location>
</feature>
<proteinExistence type="predicted"/>
<dbReference type="Gene3D" id="1.10.287.130">
    <property type="match status" value="1"/>
</dbReference>
<dbReference type="InterPro" id="IPR050736">
    <property type="entry name" value="Sensor_HK_Regulatory"/>
</dbReference>
<dbReference type="PRINTS" id="PR00344">
    <property type="entry name" value="BCTRLSENSOR"/>
</dbReference>
<dbReference type="InterPro" id="IPR005467">
    <property type="entry name" value="His_kinase_dom"/>
</dbReference>
<dbReference type="PANTHER" id="PTHR43711">
    <property type="entry name" value="TWO-COMPONENT HISTIDINE KINASE"/>
    <property type="match status" value="1"/>
</dbReference>
<dbReference type="EC" id="2.7.13.3" evidence="2"/>
<reference evidence="9" key="1">
    <citation type="submission" date="2021-03" db="EMBL/GenBank/DDBJ databases">
        <authorList>
            <person name="Kim M.K."/>
        </authorList>
    </citation>
    <scope>NUCLEOTIDE SEQUENCE</scope>
    <source>
        <strain evidence="9">BT186</strain>
    </source>
</reference>
<dbReference type="SUPFAM" id="SSF55874">
    <property type="entry name" value="ATPase domain of HSP90 chaperone/DNA topoisomerase II/histidine kinase"/>
    <property type="match status" value="1"/>
</dbReference>
<dbReference type="GO" id="GO:0000155">
    <property type="term" value="F:phosphorelay sensor kinase activity"/>
    <property type="evidence" value="ECO:0007669"/>
    <property type="project" value="InterPro"/>
</dbReference>
<keyword evidence="7" id="KW-0472">Membrane</keyword>
<dbReference type="PANTHER" id="PTHR43711:SF31">
    <property type="entry name" value="HISTIDINE KINASE"/>
    <property type="match status" value="1"/>
</dbReference>
<dbReference type="RefSeq" id="WP_206985339.1">
    <property type="nucleotide sequence ID" value="NZ_JAFLQZ010000011.1"/>
</dbReference>
<organism evidence="9 10">
    <name type="scientific">Hymenobacter telluris</name>
    <dbReference type="NCBI Taxonomy" id="2816474"/>
    <lineage>
        <taxon>Bacteria</taxon>
        <taxon>Pseudomonadati</taxon>
        <taxon>Bacteroidota</taxon>
        <taxon>Cytophagia</taxon>
        <taxon>Cytophagales</taxon>
        <taxon>Hymenobacteraceae</taxon>
        <taxon>Hymenobacter</taxon>
    </lineage>
</organism>
<evidence type="ECO:0000313" key="9">
    <source>
        <dbReference type="EMBL" id="MBO0359413.1"/>
    </source>
</evidence>
<sequence length="464" mass="51618">MKSRLRIIFWLMSLCMLGINGFQAYWLYTTYQLTATQFTRTAHEALLSVVQQQQLAEVRALLQPTVPGQAYGQVALPMQRLNDADRAQLRQLLQAGGRERATPLATYRQDDSVAQAFLQFLLRNADHQPTLNLSRLATAYQAELRQRGAEAAFLFDTVATAAARRQKPVPAGYSVQTPAVVLPALPGVAIRASFELPWPYALHRMGGLLAGSLGLLCITTACFALMLSTILRQKKLSEIREDFINNMTHELKTPIATVSAAVEALQHFGALQNPQKTQTYLAISQQELQRLSGLVDHVLHMAVAERQPLRLEPETVRPAELVAELVQQHQLTTTKAVRFAVDVDSAAIRCDRLHLRNVISNLIDNAIKYSREQVTITIQGQPETTGWRLTVADDGIGIPTSYQPAVFDRFFRVPTGNLHPVKGFGLGLYYVRQVIERHGGRLQLRSEPGSGSAFSFWLPGFESL</sequence>
<protein>
    <recommendedName>
        <fullName evidence="2">histidine kinase</fullName>
        <ecNumber evidence="2">2.7.13.3</ecNumber>
    </recommendedName>
</protein>
<dbReference type="InterPro" id="IPR036097">
    <property type="entry name" value="HisK_dim/P_sf"/>
</dbReference>
<evidence type="ECO:0000256" key="2">
    <source>
        <dbReference type="ARBA" id="ARBA00012438"/>
    </source>
</evidence>
<dbReference type="PROSITE" id="PS50109">
    <property type="entry name" value="HIS_KIN"/>
    <property type="match status" value="1"/>
</dbReference>
<keyword evidence="7" id="KW-1133">Transmembrane helix</keyword>
<keyword evidence="3" id="KW-0597">Phosphoprotein</keyword>
<dbReference type="InterPro" id="IPR003594">
    <property type="entry name" value="HATPase_dom"/>
</dbReference>
<dbReference type="Pfam" id="PF02518">
    <property type="entry name" value="HATPase_c"/>
    <property type="match status" value="1"/>
</dbReference>
<dbReference type="InterPro" id="IPR036890">
    <property type="entry name" value="HATPase_C_sf"/>
</dbReference>
<dbReference type="CDD" id="cd00082">
    <property type="entry name" value="HisKA"/>
    <property type="match status" value="1"/>
</dbReference>
<accession>A0A939JDY6</accession>
<comment type="catalytic activity">
    <reaction evidence="1">
        <text>ATP + protein L-histidine = ADP + protein N-phospho-L-histidine.</text>
        <dbReference type="EC" id="2.7.13.3"/>
    </reaction>
</comment>
<evidence type="ECO:0000256" key="6">
    <source>
        <dbReference type="ARBA" id="ARBA00023012"/>
    </source>
</evidence>
<keyword evidence="7" id="KW-0812">Transmembrane</keyword>
<keyword evidence="5 9" id="KW-0418">Kinase</keyword>
<name>A0A939JDY6_9BACT</name>
<dbReference type="AlphaFoldDB" id="A0A939JDY6"/>
<evidence type="ECO:0000256" key="5">
    <source>
        <dbReference type="ARBA" id="ARBA00022777"/>
    </source>
</evidence>